<evidence type="ECO:0000313" key="3">
    <source>
        <dbReference type="EMBL" id="MCK8787353.1"/>
    </source>
</evidence>
<dbReference type="SMART" id="SM00903">
    <property type="entry name" value="Flavin_Reduct"/>
    <property type="match status" value="1"/>
</dbReference>
<gene>
    <name evidence="3" type="ORF">M0638_23560</name>
</gene>
<evidence type="ECO:0000313" key="4">
    <source>
        <dbReference type="Proteomes" id="UP001139516"/>
    </source>
</evidence>
<evidence type="ECO:0000259" key="2">
    <source>
        <dbReference type="SMART" id="SM00903"/>
    </source>
</evidence>
<organism evidence="3 4">
    <name type="scientific">Roseomonas acroporae</name>
    <dbReference type="NCBI Taxonomy" id="2937791"/>
    <lineage>
        <taxon>Bacteria</taxon>
        <taxon>Pseudomonadati</taxon>
        <taxon>Pseudomonadota</taxon>
        <taxon>Alphaproteobacteria</taxon>
        <taxon>Acetobacterales</taxon>
        <taxon>Roseomonadaceae</taxon>
        <taxon>Roseomonas</taxon>
    </lineage>
</organism>
<dbReference type="GO" id="GO:0006208">
    <property type="term" value="P:pyrimidine nucleobase catabolic process"/>
    <property type="evidence" value="ECO:0007669"/>
    <property type="project" value="TreeGrafter"/>
</dbReference>
<keyword evidence="4" id="KW-1185">Reference proteome</keyword>
<proteinExistence type="predicted"/>
<dbReference type="Pfam" id="PF01613">
    <property type="entry name" value="Flavin_Reduct"/>
    <property type="match status" value="1"/>
</dbReference>
<dbReference type="EMBL" id="JALPRX010000118">
    <property type="protein sequence ID" value="MCK8787353.1"/>
    <property type="molecule type" value="Genomic_DNA"/>
</dbReference>
<dbReference type="InterPro" id="IPR012349">
    <property type="entry name" value="Split_barrel_FMN-bd"/>
</dbReference>
<dbReference type="GO" id="GO:0010181">
    <property type="term" value="F:FMN binding"/>
    <property type="evidence" value="ECO:0007669"/>
    <property type="project" value="InterPro"/>
</dbReference>
<dbReference type="PANTHER" id="PTHR30466">
    <property type="entry name" value="FLAVIN REDUCTASE"/>
    <property type="match status" value="1"/>
</dbReference>
<accession>A0A9X1YC01</accession>
<dbReference type="GO" id="GO:0042602">
    <property type="term" value="F:riboflavin reductase (NADPH) activity"/>
    <property type="evidence" value="ECO:0007669"/>
    <property type="project" value="TreeGrafter"/>
</dbReference>
<dbReference type="InterPro" id="IPR002563">
    <property type="entry name" value="Flavin_Rdtase-like_dom"/>
</dbReference>
<evidence type="ECO:0000256" key="1">
    <source>
        <dbReference type="ARBA" id="ARBA00023002"/>
    </source>
</evidence>
<name>A0A9X1YC01_9PROT</name>
<dbReference type="RefSeq" id="WP_248669404.1">
    <property type="nucleotide sequence ID" value="NZ_JALPRX010000118.1"/>
</dbReference>
<dbReference type="Gene3D" id="2.30.110.10">
    <property type="entry name" value="Electron Transport, Fmn-binding Protein, Chain A"/>
    <property type="match status" value="1"/>
</dbReference>
<feature type="domain" description="Flavin reductase like" evidence="2">
    <location>
        <begin position="14"/>
        <end position="162"/>
    </location>
</feature>
<dbReference type="PANTHER" id="PTHR30466:SF1">
    <property type="entry name" value="FMN REDUCTASE (NADH) RUTF"/>
    <property type="match status" value="1"/>
</dbReference>
<reference evidence="3" key="1">
    <citation type="submission" date="2022-04" db="EMBL/GenBank/DDBJ databases">
        <title>Roseomonas acroporae sp. nov., isolated from coral Acropora digitifera.</title>
        <authorList>
            <person name="Sun H."/>
        </authorList>
    </citation>
    <scope>NUCLEOTIDE SEQUENCE</scope>
    <source>
        <strain evidence="3">NAR14</strain>
    </source>
</reference>
<dbReference type="AlphaFoldDB" id="A0A9X1YC01"/>
<keyword evidence="1" id="KW-0560">Oxidoreductase</keyword>
<sequence length="174" mass="18134">MGKMIDAAAFRNAMAQLGAAVNVVTTDGPSGLAGVTASAVCSVTDAPPTLLVCINRGSSAHPVFERNGVLCVNTLAAHQDGISDHFAGRSGLSGAKRFEGIDWQRLLTGAPVLAGAGAAFDARIVKRVEHGTHSVFFAEVLAISPSAPDTGGLIYYGRRYHPVGHLRRQQPKMA</sequence>
<dbReference type="SUPFAM" id="SSF50475">
    <property type="entry name" value="FMN-binding split barrel"/>
    <property type="match status" value="1"/>
</dbReference>
<comment type="caution">
    <text evidence="3">The sequence shown here is derived from an EMBL/GenBank/DDBJ whole genome shotgun (WGS) entry which is preliminary data.</text>
</comment>
<protein>
    <submittedName>
        <fullName evidence="3">Flavin reductase</fullName>
    </submittedName>
</protein>
<dbReference type="Proteomes" id="UP001139516">
    <property type="component" value="Unassembled WGS sequence"/>
</dbReference>
<dbReference type="InterPro" id="IPR050268">
    <property type="entry name" value="NADH-dep_flavin_reductase"/>
</dbReference>